<feature type="signal peptide" evidence="1">
    <location>
        <begin position="1"/>
        <end position="22"/>
    </location>
</feature>
<gene>
    <name evidence="2" type="ORF">CLODIP_2_CD10688</name>
</gene>
<sequence>MPIARRFFLFASLLLLVPAVLLDNKIEARVSNKNFVRFLDSFRPPPRNPCPQGESFERGKCRLIYPPERSFVR</sequence>
<organism evidence="2 3">
    <name type="scientific">Cloeon dipterum</name>
    <dbReference type="NCBI Taxonomy" id="197152"/>
    <lineage>
        <taxon>Eukaryota</taxon>
        <taxon>Metazoa</taxon>
        <taxon>Ecdysozoa</taxon>
        <taxon>Arthropoda</taxon>
        <taxon>Hexapoda</taxon>
        <taxon>Insecta</taxon>
        <taxon>Pterygota</taxon>
        <taxon>Palaeoptera</taxon>
        <taxon>Ephemeroptera</taxon>
        <taxon>Pisciforma</taxon>
        <taxon>Baetidae</taxon>
        <taxon>Cloeon</taxon>
    </lineage>
</organism>
<keyword evidence="1" id="KW-0732">Signal</keyword>
<feature type="chain" id="PRO_5035734560" evidence="1">
    <location>
        <begin position="23"/>
        <end position="73"/>
    </location>
</feature>
<accession>A0A8S1CYD0</accession>
<protein>
    <submittedName>
        <fullName evidence="2">Uncharacterized protein</fullName>
    </submittedName>
</protein>
<keyword evidence="3" id="KW-1185">Reference proteome</keyword>
<evidence type="ECO:0000313" key="3">
    <source>
        <dbReference type="Proteomes" id="UP000494165"/>
    </source>
</evidence>
<reference evidence="2 3" key="1">
    <citation type="submission" date="2020-04" db="EMBL/GenBank/DDBJ databases">
        <authorList>
            <person name="Alioto T."/>
            <person name="Alioto T."/>
            <person name="Gomez Garrido J."/>
        </authorList>
    </citation>
    <scope>NUCLEOTIDE SEQUENCE [LARGE SCALE GENOMIC DNA]</scope>
</reference>
<evidence type="ECO:0000256" key="1">
    <source>
        <dbReference type="SAM" id="SignalP"/>
    </source>
</evidence>
<dbReference type="EMBL" id="CADEPI010000052">
    <property type="protein sequence ID" value="CAB3370370.1"/>
    <property type="molecule type" value="Genomic_DNA"/>
</dbReference>
<dbReference type="Proteomes" id="UP000494165">
    <property type="component" value="Unassembled WGS sequence"/>
</dbReference>
<evidence type="ECO:0000313" key="2">
    <source>
        <dbReference type="EMBL" id="CAB3370370.1"/>
    </source>
</evidence>
<comment type="caution">
    <text evidence="2">The sequence shown here is derived from an EMBL/GenBank/DDBJ whole genome shotgun (WGS) entry which is preliminary data.</text>
</comment>
<dbReference type="AlphaFoldDB" id="A0A8S1CYD0"/>
<name>A0A8S1CYD0_9INSE</name>
<proteinExistence type="predicted"/>